<feature type="region of interest" description="Disordered" evidence="7">
    <location>
        <begin position="558"/>
        <end position="590"/>
    </location>
</feature>
<dbReference type="PROSITE" id="PS01278">
    <property type="entry name" value="MTTASE_RADICAL"/>
    <property type="match status" value="1"/>
</dbReference>
<evidence type="ECO:0000313" key="9">
    <source>
        <dbReference type="EMBL" id="MDX8414921.1"/>
    </source>
</evidence>
<evidence type="ECO:0000256" key="3">
    <source>
        <dbReference type="ARBA" id="ARBA00022691"/>
    </source>
</evidence>
<dbReference type="RefSeq" id="WP_370396368.1">
    <property type="nucleotide sequence ID" value="NZ_JALBUT010000002.1"/>
</dbReference>
<dbReference type="InterPro" id="IPR058240">
    <property type="entry name" value="rSAM_sf"/>
</dbReference>
<dbReference type="InterPro" id="IPR007197">
    <property type="entry name" value="rSAM"/>
</dbReference>
<dbReference type="SMART" id="SM00729">
    <property type="entry name" value="Elp3"/>
    <property type="match status" value="1"/>
</dbReference>
<dbReference type="SUPFAM" id="SSF102114">
    <property type="entry name" value="Radical SAM enzymes"/>
    <property type="match status" value="1"/>
</dbReference>
<dbReference type="Gene3D" id="3.80.30.20">
    <property type="entry name" value="tm_1862 like domain"/>
    <property type="match status" value="1"/>
</dbReference>
<organism evidence="9 10">
    <name type="scientific">Intestinicryptomonas porci</name>
    <dbReference type="NCBI Taxonomy" id="2926320"/>
    <lineage>
        <taxon>Bacteria</taxon>
        <taxon>Pseudomonadati</taxon>
        <taxon>Verrucomicrobiota</taxon>
        <taxon>Opitutia</taxon>
        <taxon>Opitutales</taxon>
        <taxon>Intestinicryptomonaceae</taxon>
        <taxon>Intestinicryptomonas</taxon>
    </lineage>
</organism>
<dbReference type="InterPro" id="IPR013704">
    <property type="entry name" value="UPF0313_N"/>
</dbReference>
<dbReference type="EMBL" id="JALBUT010000002">
    <property type="protein sequence ID" value="MDX8414921.1"/>
    <property type="molecule type" value="Genomic_DNA"/>
</dbReference>
<keyword evidence="4" id="KW-0479">Metal-binding</keyword>
<dbReference type="Pfam" id="PF08497">
    <property type="entry name" value="Radical_SAM_N"/>
    <property type="match status" value="1"/>
</dbReference>
<comment type="cofactor">
    <cofactor evidence="1">
        <name>[4Fe-4S] cluster</name>
        <dbReference type="ChEBI" id="CHEBI:49883"/>
    </cofactor>
</comment>
<evidence type="ECO:0000256" key="1">
    <source>
        <dbReference type="ARBA" id="ARBA00001966"/>
    </source>
</evidence>
<evidence type="ECO:0000259" key="8">
    <source>
        <dbReference type="PROSITE" id="PS51918"/>
    </source>
</evidence>
<accession>A0ABU4WED6</accession>
<dbReference type="PANTHER" id="PTHR32331:SF0">
    <property type="entry name" value="UPF0313 PROTEIN YGIQ"/>
    <property type="match status" value="1"/>
</dbReference>
<dbReference type="InterPro" id="IPR023404">
    <property type="entry name" value="rSAM_horseshoe"/>
</dbReference>
<evidence type="ECO:0000256" key="4">
    <source>
        <dbReference type="ARBA" id="ARBA00022723"/>
    </source>
</evidence>
<evidence type="ECO:0000256" key="6">
    <source>
        <dbReference type="ARBA" id="ARBA00023014"/>
    </source>
</evidence>
<dbReference type="InterPro" id="IPR022946">
    <property type="entry name" value="UPF0313"/>
</dbReference>
<dbReference type="SFLD" id="SFLDG01082">
    <property type="entry name" value="B12-binding_domain_containing"/>
    <property type="match status" value="1"/>
</dbReference>
<dbReference type="InterPro" id="IPR006638">
    <property type="entry name" value="Elp3/MiaA/NifB-like_rSAM"/>
</dbReference>
<dbReference type="Proteomes" id="UP001275932">
    <property type="component" value="Unassembled WGS sequence"/>
</dbReference>
<proteinExistence type="predicted"/>
<feature type="compositionally biased region" description="Basic and acidic residues" evidence="7">
    <location>
        <begin position="579"/>
        <end position="590"/>
    </location>
</feature>
<dbReference type="SFLD" id="SFLDG01069">
    <property type="entry name" value="UPF0313"/>
    <property type="match status" value="1"/>
</dbReference>
<dbReference type="InterPro" id="IPR020612">
    <property type="entry name" value="Methylthiotransferase_CS"/>
</dbReference>
<evidence type="ECO:0000313" key="10">
    <source>
        <dbReference type="Proteomes" id="UP001275932"/>
    </source>
</evidence>
<dbReference type="SFLD" id="SFLDS00029">
    <property type="entry name" value="Radical_SAM"/>
    <property type="match status" value="1"/>
</dbReference>
<dbReference type="NCBIfam" id="TIGR03904">
    <property type="entry name" value="SAM_YgiQ"/>
    <property type="match status" value="1"/>
</dbReference>
<dbReference type="Pfam" id="PF04055">
    <property type="entry name" value="Radical_SAM"/>
    <property type="match status" value="1"/>
</dbReference>
<evidence type="ECO:0000256" key="2">
    <source>
        <dbReference type="ARBA" id="ARBA00022485"/>
    </source>
</evidence>
<keyword evidence="5" id="KW-0408">Iron</keyword>
<dbReference type="PANTHER" id="PTHR32331">
    <property type="entry name" value="UPF0313 PROTEIN YGIQ"/>
    <property type="match status" value="1"/>
</dbReference>
<keyword evidence="10" id="KW-1185">Reference proteome</keyword>
<sequence>MSFPRDILLKFVPMLPEEVEARGWDGIDILVITGDAYVDHPTFGPSLIARVLLDAGYKVAICAQPDWKNPDSLKAFGRPRLGCAVASGNMDSMVKIYTAGRRLRREDRFSPNGELGRCPPHASVVYSQLARQAFPGITVILGGVEASLRRIAHYDYWQDKMRPSVLVDAKADLLCYGMGELTMLEIFGRLRDGKDLKNIRGTCRYLGGKESESFELGEDCRELPSFEEICSDKLAIMRETKIAESETNPWNAKRLVQRTRGRILLVEPPRPPLTQEQFDYFCELPFSNLPHFSYKEKIPAWEMIKESIPVVRGCPGGCAFCGLVSHQGRHLVSRSKESVLRSIKRLSQEKFFRGTISDIGGAAGNIYGHSPRDPEICKKCRRYSCLFPSFCKNYNAKEEPLMELLDSIMKLPKVRHCFINSGVRLDLALAQPRQTRKIIKDHVSGQVSVAPEHLDGRVLSLMRKGKAGEFEAFKEIFDEVNRRVGKRQFMVPYFISNFPGCTAENMEVVDKFLAKSNWSLQQVQDFIPLPMTMGAAMYCSEIAPDFSPIKVNKGLAERRQQRDVLKKTRGFSAKSGKSKFKEKSFGNKKR</sequence>
<comment type="caution">
    <text evidence="9">The sequence shown here is derived from an EMBL/GenBank/DDBJ whole genome shotgun (WGS) entry which is preliminary data.</text>
</comment>
<feature type="domain" description="Radical SAM core" evidence="8">
    <location>
        <begin position="300"/>
        <end position="572"/>
    </location>
</feature>
<name>A0ABU4WED6_9BACT</name>
<gene>
    <name evidence="9" type="ORF">MOX91_01805</name>
</gene>
<reference evidence="9 10" key="1">
    <citation type="submission" date="2022-03" db="EMBL/GenBank/DDBJ databases">
        <title>Novel taxa within the pig intestine.</title>
        <authorList>
            <person name="Wylensek D."/>
            <person name="Bishof K."/>
            <person name="Afrizal A."/>
            <person name="Clavel T."/>
        </authorList>
    </citation>
    <scope>NUCLEOTIDE SEQUENCE [LARGE SCALE GENOMIC DNA]</scope>
    <source>
        <strain evidence="9 10">CLA-KB-P66</strain>
    </source>
</reference>
<protein>
    <submittedName>
        <fullName evidence="9">YgiQ family radical SAM protein</fullName>
    </submittedName>
</protein>
<keyword evidence="6" id="KW-0411">Iron-sulfur</keyword>
<evidence type="ECO:0000256" key="7">
    <source>
        <dbReference type="SAM" id="MobiDB-lite"/>
    </source>
</evidence>
<keyword evidence="3" id="KW-0949">S-adenosyl-L-methionine</keyword>
<keyword evidence="2" id="KW-0004">4Fe-4S</keyword>
<dbReference type="PROSITE" id="PS51918">
    <property type="entry name" value="RADICAL_SAM"/>
    <property type="match status" value="1"/>
</dbReference>
<evidence type="ECO:0000256" key="5">
    <source>
        <dbReference type="ARBA" id="ARBA00023004"/>
    </source>
</evidence>